<dbReference type="Proteomes" id="UP001212152">
    <property type="component" value="Unassembled WGS sequence"/>
</dbReference>
<evidence type="ECO:0000256" key="1">
    <source>
        <dbReference type="SAM" id="SignalP"/>
    </source>
</evidence>
<keyword evidence="1" id="KW-0732">Signal</keyword>
<keyword evidence="3" id="KW-1185">Reference proteome</keyword>
<comment type="caution">
    <text evidence="2">The sequence shown here is derived from an EMBL/GenBank/DDBJ whole genome shotgun (WGS) entry which is preliminary data.</text>
</comment>
<reference evidence="2" key="1">
    <citation type="submission" date="2020-05" db="EMBL/GenBank/DDBJ databases">
        <title>Phylogenomic resolution of chytrid fungi.</title>
        <authorList>
            <person name="Stajich J.E."/>
            <person name="Amses K."/>
            <person name="Simmons R."/>
            <person name="Seto K."/>
            <person name="Myers J."/>
            <person name="Bonds A."/>
            <person name="Quandt C.A."/>
            <person name="Barry K."/>
            <person name="Liu P."/>
            <person name="Grigoriev I."/>
            <person name="Longcore J.E."/>
            <person name="James T.Y."/>
        </authorList>
    </citation>
    <scope>NUCLEOTIDE SEQUENCE</scope>
    <source>
        <strain evidence="2">JEL0379</strain>
    </source>
</reference>
<evidence type="ECO:0000313" key="2">
    <source>
        <dbReference type="EMBL" id="KAJ3170064.1"/>
    </source>
</evidence>
<evidence type="ECO:0000313" key="3">
    <source>
        <dbReference type="Proteomes" id="UP001212152"/>
    </source>
</evidence>
<feature type="non-terminal residue" evidence="2">
    <location>
        <position position="1"/>
    </location>
</feature>
<sequence>HARMLWQSVVVALAAVLLLTAERHPAVAAAAAVPANSYPLYPYYAITWNNTSYNVTWAHTQSAFGNQTTPYPYPVIQSQGQVIPYPYPNFDYPCTNNVSGTWYCGTCSLGGRGRGNFGGCPKPANSSTAATPAKRRRDVVLDFPDPKPSDDFVVSGLYGDKMPKINAPGVVTGVFRYIRPPAGGVAADRVTSAAAAAASGPRNRPNLKAGQNSAGIGAAALTPNRRRDFAADQKSAPFSANLNPAAGLRAPDVFGGIHQSSGANATATTLTRRNTRSCSMIVSGFVDGVFTLDGGGNVTGTCYDYSDGTELQWMCLQTIATYDAAGVYIDMRPQNVSCYGFASLTMCTRQ</sequence>
<name>A0AAD5TCH1_9FUNG</name>
<gene>
    <name evidence="2" type="ORF">HDU87_000476</name>
</gene>
<organism evidence="2 3">
    <name type="scientific">Geranomyces variabilis</name>
    <dbReference type="NCBI Taxonomy" id="109894"/>
    <lineage>
        <taxon>Eukaryota</taxon>
        <taxon>Fungi</taxon>
        <taxon>Fungi incertae sedis</taxon>
        <taxon>Chytridiomycota</taxon>
        <taxon>Chytridiomycota incertae sedis</taxon>
        <taxon>Chytridiomycetes</taxon>
        <taxon>Spizellomycetales</taxon>
        <taxon>Powellomycetaceae</taxon>
        <taxon>Geranomyces</taxon>
    </lineage>
</organism>
<feature type="chain" id="PRO_5041967546" evidence="1">
    <location>
        <begin position="22"/>
        <end position="350"/>
    </location>
</feature>
<proteinExistence type="predicted"/>
<dbReference type="EMBL" id="JADGJQ010000100">
    <property type="protein sequence ID" value="KAJ3170064.1"/>
    <property type="molecule type" value="Genomic_DNA"/>
</dbReference>
<dbReference type="AlphaFoldDB" id="A0AAD5TCH1"/>
<feature type="signal peptide" evidence="1">
    <location>
        <begin position="1"/>
        <end position="21"/>
    </location>
</feature>
<accession>A0AAD5TCH1</accession>
<protein>
    <submittedName>
        <fullName evidence="2">Uncharacterized protein</fullName>
    </submittedName>
</protein>